<dbReference type="GO" id="GO:0046872">
    <property type="term" value="F:metal ion binding"/>
    <property type="evidence" value="ECO:0007669"/>
    <property type="project" value="UniProtKB-KW"/>
</dbReference>
<dbReference type="SUPFAM" id="SSF55811">
    <property type="entry name" value="Nudix"/>
    <property type="match status" value="1"/>
</dbReference>
<dbReference type="SUPFAM" id="SSF53254">
    <property type="entry name" value="Phosphoglycerate mutase-like"/>
    <property type="match status" value="1"/>
</dbReference>
<dbReference type="PANTHER" id="PTHR12629:SF0">
    <property type="entry name" value="DIPHOSPHOINOSITOL-POLYPHOSPHATE DIPHOSPHATASE"/>
    <property type="match status" value="1"/>
</dbReference>
<dbReference type="Gene3D" id="3.90.79.10">
    <property type="entry name" value="Nucleoside Triphosphate Pyrophosphohydrolase"/>
    <property type="match status" value="1"/>
</dbReference>
<dbReference type="Pfam" id="PF00293">
    <property type="entry name" value="NUDIX"/>
    <property type="match status" value="1"/>
</dbReference>
<dbReference type="PANTHER" id="PTHR12629">
    <property type="entry name" value="DIPHOSPHOINOSITOL POLYPHOSPHATE PHOSPHOHYDROLASE"/>
    <property type="match status" value="1"/>
</dbReference>
<dbReference type="InterPro" id="IPR013078">
    <property type="entry name" value="His_Pase_superF_clade-1"/>
</dbReference>
<evidence type="ECO:0000256" key="1">
    <source>
        <dbReference type="ARBA" id="ARBA00001946"/>
    </source>
</evidence>
<dbReference type="InterPro" id="IPR000086">
    <property type="entry name" value="NUDIX_hydrolase_dom"/>
</dbReference>
<dbReference type="InterPro" id="IPR047198">
    <property type="entry name" value="DDP-like_NUDIX"/>
</dbReference>
<dbReference type="CDD" id="cd07040">
    <property type="entry name" value="HP"/>
    <property type="match status" value="1"/>
</dbReference>
<dbReference type="InterPro" id="IPR029033">
    <property type="entry name" value="His_PPase_superfam"/>
</dbReference>
<proteinExistence type="predicted"/>
<comment type="cofactor">
    <cofactor evidence="1">
        <name>Mg(2+)</name>
        <dbReference type="ChEBI" id="CHEBI:18420"/>
    </cofactor>
</comment>
<dbReference type="EMBL" id="UOFZ01000130">
    <property type="protein sequence ID" value="VAX13661.1"/>
    <property type="molecule type" value="Genomic_DNA"/>
</dbReference>
<keyword evidence="4" id="KW-0460">Magnesium</keyword>
<evidence type="ECO:0000259" key="5">
    <source>
        <dbReference type="PROSITE" id="PS51462"/>
    </source>
</evidence>
<dbReference type="AlphaFoldDB" id="A0A3B1BGT2"/>
<evidence type="ECO:0000313" key="6">
    <source>
        <dbReference type="EMBL" id="VAX13661.1"/>
    </source>
</evidence>
<sequence length="327" mass="36897">MRRELILLCHGKPDSSSGQDDYNLPLCERSKRDAQRVGSWLQQRKLIPDHILASPTKAALDTAVHACNVMGIGINVINIEKRIYRADKKALLMLLANCPSGRKRILLVGHNPALEKLLLLLSENKPKAPKKGKLFSEASLAILRTGKDWEKLDSGKALLTSLVHADDLPSKFPFFNRADKSNEWRDRPAYYYSQSAVIPYRIRNDRVEILIITSSRNKHWIVPKGVIDIGLSAQESAAKEAFEEAGVLGRVGDTLLGTYTYEKWGANCIIKVYPMEVLNVISEQERLEPERQRIWITAEQAPSYLKQKALLSMVLKLTRKLTRTGCI</sequence>
<accession>A0A3B1BGT2</accession>
<dbReference type="GO" id="GO:0005634">
    <property type="term" value="C:nucleus"/>
    <property type="evidence" value="ECO:0007669"/>
    <property type="project" value="TreeGrafter"/>
</dbReference>
<name>A0A3B1BGT2_9ZZZZ</name>
<reference evidence="6" key="1">
    <citation type="submission" date="2018-06" db="EMBL/GenBank/DDBJ databases">
        <authorList>
            <person name="Zhirakovskaya E."/>
        </authorList>
    </citation>
    <scope>NUCLEOTIDE SEQUENCE</scope>
</reference>
<keyword evidence="3" id="KW-0378">Hydrolase</keyword>
<organism evidence="6">
    <name type="scientific">hydrothermal vent metagenome</name>
    <dbReference type="NCBI Taxonomy" id="652676"/>
    <lineage>
        <taxon>unclassified sequences</taxon>
        <taxon>metagenomes</taxon>
        <taxon>ecological metagenomes</taxon>
    </lineage>
</organism>
<protein>
    <recommendedName>
        <fullName evidence="5">Nudix hydrolase domain-containing protein</fullName>
    </recommendedName>
</protein>
<dbReference type="Pfam" id="PF00300">
    <property type="entry name" value="His_Phos_1"/>
    <property type="match status" value="1"/>
</dbReference>
<evidence type="ECO:0000256" key="2">
    <source>
        <dbReference type="ARBA" id="ARBA00022723"/>
    </source>
</evidence>
<feature type="domain" description="Nudix hydrolase" evidence="5">
    <location>
        <begin position="190"/>
        <end position="317"/>
    </location>
</feature>
<dbReference type="CDD" id="cd04666">
    <property type="entry name" value="NUDIX_DIPP2_like_Nudt4"/>
    <property type="match status" value="1"/>
</dbReference>
<dbReference type="GO" id="GO:0016462">
    <property type="term" value="F:pyrophosphatase activity"/>
    <property type="evidence" value="ECO:0007669"/>
    <property type="project" value="InterPro"/>
</dbReference>
<gene>
    <name evidence="6" type="ORF">MNBD_GAMMA24-653</name>
</gene>
<dbReference type="GO" id="GO:0005737">
    <property type="term" value="C:cytoplasm"/>
    <property type="evidence" value="ECO:0007669"/>
    <property type="project" value="TreeGrafter"/>
</dbReference>
<keyword evidence="2" id="KW-0479">Metal-binding</keyword>
<evidence type="ECO:0000256" key="3">
    <source>
        <dbReference type="ARBA" id="ARBA00022801"/>
    </source>
</evidence>
<dbReference type="PROSITE" id="PS51462">
    <property type="entry name" value="NUDIX"/>
    <property type="match status" value="1"/>
</dbReference>
<evidence type="ECO:0000256" key="4">
    <source>
        <dbReference type="ARBA" id="ARBA00022842"/>
    </source>
</evidence>
<dbReference type="Gene3D" id="3.40.50.1240">
    <property type="entry name" value="Phosphoglycerate mutase-like"/>
    <property type="match status" value="1"/>
</dbReference>
<dbReference type="InterPro" id="IPR015797">
    <property type="entry name" value="NUDIX_hydrolase-like_dom_sf"/>
</dbReference>